<dbReference type="InterPro" id="IPR003337">
    <property type="entry name" value="Trehalose_PPase"/>
</dbReference>
<evidence type="ECO:0000256" key="1">
    <source>
        <dbReference type="ARBA" id="ARBA00005199"/>
    </source>
</evidence>
<dbReference type="GO" id="GO:0005992">
    <property type="term" value="P:trehalose biosynthetic process"/>
    <property type="evidence" value="ECO:0007669"/>
    <property type="project" value="InterPro"/>
</dbReference>
<dbReference type="EMBL" id="WXFA01000048">
    <property type="protein sequence ID" value="MBM3095545.1"/>
    <property type="molecule type" value="Genomic_DNA"/>
</dbReference>
<comment type="catalytic activity">
    <reaction evidence="4">
        <text>alpha,alpha-trehalose 6-phosphate + H2O = alpha,alpha-trehalose + phosphate</text>
        <dbReference type="Rhea" id="RHEA:23420"/>
        <dbReference type="ChEBI" id="CHEBI:15377"/>
        <dbReference type="ChEBI" id="CHEBI:16551"/>
        <dbReference type="ChEBI" id="CHEBI:43474"/>
        <dbReference type="ChEBI" id="CHEBI:58429"/>
        <dbReference type="EC" id="3.1.3.12"/>
    </reaction>
</comment>
<dbReference type="Gene3D" id="3.30.70.1020">
    <property type="entry name" value="Trehalose-6-phosphate phosphatase related protein, domain 2"/>
    <property type="match status" value="1"/>
</dbReference>
<dbReference type="NCBIfam" id="TIGR01484">
    <property type="entry name" value="HAD-SF-IIB"/>
    <property type="match status" value="1"/>
</dbReference>
<proteinExistence type="inferred from homology"/>
<sequence length="264" mass="28709">MTTDDSKPFARKTPALDAALRDLVENPLAWALFLDIDGTLLDLAPTPDAIHVPAELPENLHHLSTRMDGALAIVTGRALLYADEIFQPFEFPIAGLHGGEMRGTDGHLLLVEAPTAFAILKGNLLAEAQNMPDVLVEDKGAAVALHYRLAPSFEQEVEALMRRYAKKAGPDWTLQMGKKVCELRPAGASKADALERFMANPPFRGRRPLAIGDDLTDETMFATANAMGGYSIRIGRRSAVSCARGTIQSPQDLRDYLAFAIENS</sequence>
<gene>
    <name evidence="5" type="primary">otsB</name>
    <name evidence="5" type="ORF">GFB56_33015</name>
</gene>
<comment type="pathway">
    <text evidence="1 4">Glycan biosynthesis; trehalose biosynthesis.</text>
</comment>
<protein>
    <recommendedName>
        <fullName evidence="4">Trehalose 6-phosphate phosphatase</fullName>
        <ecNumber evidence="4">3.1.3.12</ecNumber>
    </recommendedName>
</protein>
<comment type="function">
    <text evidence="4">Removes the phosphate from trehalose 6-phosphate to produce free trehalose.</text>
</comment>
<evidence type="ECO:0000256" key="2">
    <source>
        <dbReference type="ARBA" id="ARBA00008770"/>
    </source>
</evidence>
<dbReference type="SUPFAM" id="SSF56784">
    <property type="entry name" value="HAD-like"/>
    <property type="match status" value="1"/>
</dbReference>
<comment type="caution">
    <text evidence="5">The sequence shown here is derived from an EMBL/GenBank/DDBJ whole genome shotgun (WGS) entry which is preliminary data.</text>
</comment>
<dbReference type="Pfam" id="PF02358">
    <property type="entry name" value="Trehalose_PPase"/>
    <property type="match status" value="1"/>
</dbReference>
<dbReference type="PANTHER" id="PTHR43768:SF3">
    <property type="entry name" value="TREHALOSE 6-PHOSPHATE PHOSPHATASE"/>
    <property type="match status" value="1"/>
</dbReference>
<dbReference type="Gene3D" id="3.40.50.1000">
    <property type="entry name" value="HAD superfamily/HAD-like"/>
    <property type="match status" value="1"/>
</dbReference>
<dbReference type="InterPro" id="IPR044651">
    <property type="entry name" value="OTSB-like"/>
</dbReference>
<dbReference type="CDD" id="cd01627">
    <property type="entry name" value="HAD_TPP"/>
    <property type="match status" value="1"/>
</dbReference>
<dbReference type="EC" id="3.1.3.12" evidence="4"/>
<dbReference type="Proteomes" id="UP000744980">
    <property type="component" value="Unassembled WGS sequence"/>
</dbReference>
<evidence type="ECO:0000256" key="4">
    <source>
        <dbReference type="RuleBase" id="RU361117"/>
    </source>
</evidence>
<keyword evidence="6" id="KW-1185">Reference proteome</keyword>
<dbReference type="AlphaFoldDB" id="A0AAW4FVU8"/>
<dbReference type="InterPro" id="IPR006379">
    <property type="entry name" value="HAD-SF_hydro_IIB"/>
</dbReference>
<dbReference type="RefSeq" id="WP_057223636.1">
    <property type="nucleotide sequence ID" value="NZ_CP083373.1"/>
</dbReference>
<keyword evidence="4" id="KW-0460">Magnesium</keyword>
<dbReference type="InterPro" id="IPR023214">
    <property type="entry name" value="HAD_sf"/>
</dbReference>
<dbReference type="InterPro" id="IPR036412">
    <property type="entry name" value="HAD-like_sf"/>
</dbReference>
<keyword evidence="3 4" id="KW-0378">Hydrolase</keyword>
<evidence type="ECO:0000313" key="6">
    <source>
        <dbReference type="Proteomes" id="UP000744980"/>
    </source>
</evidence>
<comment type="similarity">
    <text evidence="2 4">Belongs to the trehalose phosphatase family.</text>
</comment>
<evidence type="ECO:0000313" key="5">
    <source>
        <dbReference type="EMBL" id="MBM3095545.1"/>
    </source>
</evidence>
<reference evidence="5 6" key="1">
    <citation type="submission" date="2020-01" db="EMBL/GenBank/DDBJ databases">
        <title>Draft genome assembly of Ensifer adhaerens T173.</title>
        <authorList>
            <person name="Craig J.E."/>
            <person name="Stinchcombe J.R."/>
        </authorList>
    </citation>
    <scope>NUCLEOTIDE SEQUENCE [LARGE SCALE GENOMIC DNA]</scope>
    <source>
        <strain evidence="5 6">T173</strain>
    </source>
</reference>
<dbReference type="GO" id="GO:0046872">
    <property type="term" value="F:metal ion binding"/>
    <property type="evidence" value="ECO:0007669"/>
    <property type="project" value="UniProtKB-KW"/>
</dbReference>
<accession>A0AAW4FVU8</accession>
<dbReference type="PANTHER" id="PTHR43768">
    <property type="entry name" value="TREHALOSE 6-PHOSPHATE PHOSPHATASE"/>
    <property type="match status" value="1"/>
</dbReference>
<dbReference type="NCBIfam" id="TIGR00685">
    <property type="entry name" value="T6PP"/>
    <property type="match status" value="1"/>
</dbReference>
<dbReference type="GO" id="GO:0004805">
    <property type="term" value="F:trehalose-phosphatase activity"/>
    <property type="evidence" value="ECO:0007669"/>
    <property type="project" value="UniProtKB-EC"/>
</dbReference>
<organism evidence="5 6">
    <name type="scientific">Ensifer canadensis</name>
    <dbReference type="NCBI Taxonomy" id="555315"/>
    <lineage>
        <taxon>Bacteria</taxon>
        <taxon>Pseudomonadati</taxon>
        <taxon>Pseudomonadota</taxon>
        <taxon>Alphaproteobacteria</taxon>
        <taxon>Hyphomicrobiales</taxon>
        <taxon>Rhizobiaceae</taxon>
        <taxon>Sinorhizobium/Ensifer group</taxon>
        <taxon>Ensifer</taxon>
    </lineage>
</organism>
<evidence type="ECO:0000256" key="3">
    <source>
        <dbReference type="ARBA" id="ARBA00022801"/>
    </source>
</evidence>
<comment type="cofactor">
    <cofactor evidence="4">
        <name>Mg(2+)</name>
        <dbReference type="ChEBI" id="CHEBI:18420"/>
    </cofactor>
</comment>
<keyword evidence="4" id="KW-0479">Metal-binding</keyword>
<name>A0AAW4FVU8_9HYPH</name>